<dbReference type="SUPFAM" id="SSF51161">
    <property type="entry name" value="Trimeric LpxA-like enzymes"/>
    <property type="match status" value="3"/>
</dbReference>
<dbReference type="Gene3D" id="3.40.50.12780">
    <property type="entry name" value="N-terminal domain of ligase-like"/>
    <property type="match status" value="1"/>
</dbReference>
<dbReference type="PROSITE" id="PS50075">
    <property type="entry name" value="CARRIER"/>
    <property type="match status" value="1"/>
</dbReference>
<keyword evidence="7" id="KW-1185">Reference proteome</keyword>
<dbReference type="InterPro" id="IPR036736">
    <property type="entry name" value="ACP-like_sf"/>
</dbReference>
<reference evidence="6" key="1">
    <citation type="submission" date="2021-04" db="EMBL/GenBank/DDBJ databases">
        <title>Draft genome of Fusarium avenaceum strain F156N33, isolated from an atmospheric sample in Virginia.</title>
        <authorList>
            <person name="Yang S."/>
            <person name="Vinatzer B.A."/>
            <person name="Coleman J."/>
        </authorList>
    </citation>
    <scope>NUCLEOTIDE SEQUENCE</scope>
    <source>
        <strain evidence="6">F156N33</strain>
    </source>
</reference>
<protein>
    <recommendedName>
        <fullName evidence="5">Carrier domain-containing protein</fullName>
    </recommendedName>
</protein>
<keyword evidence="4" id="KW-1133">Transmembrane helix</keyword>
<feature type="compositionally biased region" description="Basic and acidic residues" evidence="3">
    <location>
        <begin position="1366"/>
        <end position="1380"/>
    </location>
</feature>
<dbReference type="InterPro" id="IPR000873">
    <property type="entry name" value="AMP-dep_synth/lig_dom"/>
</dbReference>
<dbReference type="PANTHER" id="PTHR43201:SF10">
    <property type="entry name" value="CARRIER DOMAIN-CONTAINING PROTEIN"/>
    <property type="match status" value="1"/>
</dbReference>
<dbReference type="InterPro" id="IPR045851">
    <property type="entry name" value="AMP-bd_C_sf"/>
</dbReference>
<name>A0A9P7KPX8_9HYPO</name>
<keyword evidence="4" id="KW-0472">Membrane</keyword>
<dbReference type="Gene3D" id="3.30.300.30">
    <property type="match status" value="1"/>
</dbReference>
<dbReference type="Proteomes" id="UP000782241">
    <property type="component" value="Unassembled WGS sequence"/>
</dbReference>
<evidence type="ECO:0000256" key="3">
    <source>
        <dbReference type="SAM" id="MobiDB-lite"/>
    </source>
</evidence>
<dbReference type="InterPro" id="IPR042099">
    <property type="entry name" value="ANL_N_sf"/>
</dbReference>
<keyword evidence="4" id="KW-0812">Transmembrane</keyword>
<dbReference type="Gene3D" id="2.160.10.10">
    <property type="entry name" value="Hexapeptide repeat proteins"/>
    <property type="match status" value="1"/>
</dbReference>
<dbReference type="Pfam" id="PF00550">
    <property type="entry name" value="PP-binding"/>
    <property type="match status" value="1"/>
</dbReference>
<dbReference type="Gene3D" id="1.10.1200.10">
    <property type="entry name" value="ACP-like"/>
    <property type="match status" value="1"/>
</dbReference>
<feature type="transmembrane region" description="Helical" evidence="4">
    <location>
        <begin position="1097"/>
        <end position="1121"/>
    </location>
</feature>
<feature type="compositionally biased region" description="Low complexity" evidence="3">
    <location>
        <begin position="1381"/>
        <end position="1390"/>
    </location>
</feature>
<organism evidence="6 7">
    <name type="scientific">Fusarium avenaceum</name>
    <dbReference type="NCBI Taxonomy" id="40199"/>
    <lineage>
        <taxon>Eukaryota</taxon>
        <taxon>Fungi</taxon>
        <taxon>Dikarya</taxon>
        <taxon>Ascomycota</taxon>
        <taxon>Pezizomycotina</taxon>
        <taxon>Sordariomycetes</taxon>
        <taxon>Hypocreomycetidae</taxon>
        <taxon>Hypocreales</taxon>
        <taxon>Nectriaceae</taxon>
        <taxon>Fusarium</taxon>
        <taxon>Fusarium tricinctum species complex</taxon>
    </lineage>
</organism>
<evidence type="ECO:0000256" key="1">
    <source>
        <dbReference type="ARBA" id="ARBA00022450"/>
    </source>
</evidence>
<keyword evidence="2" id="KW-0597">Phosphoprotein</keyword>
<dbReference type="InterPro" id="IPR020806">
    <property type="entry name" value="PKS_PP-bd"/>
</dbReference>
<dbReference type="SUPFAM" id="SSF47336">
    <property type="entry name" value="ACP-like"/>
    <property type="match status" value="1"/>
</dbReference>
<dbReference type="SUPFAM" id="SSF56801">
    <property type="entry name" value="Acetyl-CoA synthetase-like"/>
    <property type="match status" value="1"/>
</dbReference>
<evidence type="ECO:0000256" key="2">
    <source>
        <dbReference type="ARBA" id="ARBA00022553"/>
    </source>
</evidence>
<dbReference type="GO" id="GO:0031956">
    <property type="term" value="F:medium-chain fatty acid-CoA ligase activity"/>
    <property type="evidence" value="ECO:0007669"/>
    <property type="project" value="TreeGrafter"/>
</dbReference>
<dbReference type="PANTHER" id="PTHR43201">
    <property type="entry name" value="ACYL-COA SYNTHETASE"/>
    <property type="match status" value="1"/>
</dbReference>
<dbReference type="InterPro" id="IPR009081">
    <property type="entry name" value="PP-bd_ACP"/>
</dbReference>
<evidence type="ECO:0000259" key="5">
    <source>
        <dbReference type="PROSITE" id="PS50075"/>
    </source>
</evidence>
<dbReference type="EMBL" id="JAGPUO010000007">
    <property type="protein sequence ID" value="KAG5661361.1"/>
    <property type="molecule type" value="Genomic_DNA"/>
</dbReference>
<dbReference type="Pfam" id="PF00501">
    <property type="entry name" value="AMP-binding"/>
    <property type="match status" value="1"/>
</dbReference>
<feature type="transmembrane region" description="Helical" evidence="4">
    <location>
        <begin position="1416"/>
        <end position="1439"/>
    </location>
</feature>
<dbReference type="GO" id="GO:0031177">
    <property type="term" value="F:phosphopantetheine binding"/>
    <property type="evidence" value="ECO:0007669"/>
    <property type="project" value="InterPro"/>
</dbReference>
<feature type="transmembrane region" description="Helical" evidence="4">
    <location>
        <begin position="915"/>
        <end position="939"/>
    </location>
</feature>
<dbReference type="InterPro" id="IPR011004">
    <property type="entry name" value="Trimer_LpxA-like_sf"/>
</dbReference>
<proteinExistence type="predicted"/>
<feature type="domain" description="Carrier" evidence="5">
    <location>
        <begin position="768"/>
        <end position="845"/>
    </location>
</feature>
<evidence type="ECO:0000313" key="7">
    <source>
        <dbReference type="Proteomes" id="UP000782241"/>
    </source>
</evidence>
<feature type="transmembrane region" description="Helical" evidence="4">
    <location>
        <begin position="1468"/>
        <end position="1496"/>
    </location>
</feature>
<feature type="region of interest" description="Disordered" evidence="3">
    <location>
        <begin position="1336"/>
        <end position="1399"/>
    </location>
</feature>
<evidence type="ECO:0000313" key="6">
    <source>
        <dbReference type="EMBL" id="KAG5661361.1"/>
    </source>
</evidence>
<sequence>MLAAMDSSNVPAVLQQLIDLPPTGIAESQQFQFLRATDLDKVHVLASIPINSQSSIQPLNILHVLLQEIPGPWPVFELIKCFTRVYTQLPESTKTGTDHDSSALLQQTLELVKKSYTSFAQFLSRDDNPALRASSGGDVITHRELQQFVSGFHLPVDTPTQRQKPIVSIALPNGPLLAATCIAVATYYTLSPINPAAGPEQFRTDILQAGADFILTTGEEYSKLQLDASWVAENNIQVFILSWTRDEGIMLRTLDGGSVPDGKIERVSNKADDIGLILFTSGTSGTKKVVPLTIHSIITGVVFVMESWGLTSNDICLNMMPLYHVGGLVRNIFAPIFSGGSTVCCPSFDTNLFWDVTESIQPTWYYASPTMHSMIVSEASARPEALAKSRIRLACNAAGGLLPSLAYQLRDTFNCVVLPSYGMTECMPISTPPLDYRLDREGTSGISTGPELTVLDSFENKAANGTVGRICVRGEPVFPGYLRQDGTYDKTPFNKDGWFDTGDLGYMDEDGYLYITGRSKEVINRGGELISPFEVENAIMTASKSSDSPIYGRVSQTLAFSASHDVLQEVVAVALVTPPNVPRVDLKTLQSALKLSLQQAKWPVLIAYMNDLPKNNGKILRIKLGQRLGLPCLTDDTPYMGRHWDATCPPADTPLTVAIQCAPCSVNYLKLSSKIQAIVPDHVDVFCLESSQSGTPDAVLAPKKSGDSINTELANDIRQQLGSVIDNYMVPNEIHILDQPFRRNLSDEVDVDWLQAELQQLLSSSMKQLAASTEGLVTKAFAEVLSLPPADIPRESDFFDLGGDSLRAGRLLSALRGEFNIQIPITVVFNGGTVVSIATYIDKELESKQHEGEETSNVEGCTKTCSSTNPFLMILQLVPMVVVYPLRRAFQWTVFFVALAYSQKLPTNRSIPGRFLNLTVSLLISRIVISFVAPIFGILMKWLIIGRYREGVYPMWGAYHTRWWMVQKIVAICGKGFFETNEVTERVYCRLMGAKIGKNVKLEGTFLGEWDLLNIGDDSNLTGCICRPFAAEGNTSMYLGRITIGRNCAVGFSSIIAPGTNMAPDTCLGFNSSSWEMKDASEEYRDQLPSARKKPHWLLNGLFTMPLRVVAMFVGALPWMAGLIGMVVKKSTRSGSPLRSSVNWFAEPQRVGWHYLALTLGCLFGPFFLFGFVMIIKCILDLCFGKLQTDMGTVATWRASLIKALYPEKKLHDLTSLFGQHYEATSVALRMLGAKVGQRVYWPGTGPSIGDYHLIDVGSDVVFGSRSHMVTSDGLGSEKVVVKDRTMIADRVCLLPGVNVGEKVTMGSGALSKRGGDYPNGGTYVGSKGGDALCLSTGSGGEKRGLRHRARDIGSDSDDTLNDSRQPSRDGEKEKQDQKESGMSSGSTTDESSDDKDSTQDLSPFGRAFYLKLAPYHVLGPFVIFCYSAFLTVFSAAYWDAPSVASIQIVNLMLKQRFLIERSQWGDVIALFCMMFICVAVITTIQSVLALAFIILSKWVLMGRRMPGNYDWDKSPYCQRWQIFLAVERLRRKCYSGNGVLNLLTGTNWIVYYFKLMGAKIGKDCALFANGQPSLMFTEPELITLGDRVVVDDASVVAHINTRGKFDLNRVEIGDRCVLRTGSRLLSGAQMKNDSCLLEHTLIMGGDVVEEKWTMQGWPAERFTAKRL</sequence>
<keyword evidence="1" id="KW-0596">Phosphopantetheine</keyword>
<dbReference type="GO" id="GO:0006631">
    <property type="term" value="P:fatty acid metabolic process"/>
    <property type="evidence" value="ECO:0007669"/>
    <property type="project" value="TreeGrafter"/>
</dbReference>
<dbReference type="SMART" id="SM00823">
    <property type="entry name" value="PKS_PP"/>
    <property type="match status" value="1"/>
</dbReference>
<accession>A0A9P7KPX8</accession>
<gene>
    <name evidence="6" type="ORF">KAF25_005483</name>
</gene>
<evidence type="ECO:0000256" key="4">
    <source>
        <dbReference type="SAM" id="Phobius"/>
    </source>
</evidence>
<comment type="caution">
    <text evidence="6">The sequence shown here is derived from an EMBL/GenBank/DDBJ whole genome shotgun (WGS) entry which is preliminary data.</text>
</comment>
<feature type="transmembrane region" description="Helical" evidence="4">
    <location>
        <begin position="1153"/>
        <end position="1176"/>
    </location>
</feature>